<evidence type="ECO:0000313" key="5">
    <source>
        <dbReference type="Proteomes" id="UP000663833"/>
    </source>
</evidence>
<dbReference type="InterPro" id="IPR000488">
    <property type="entry name" value="Death_dom"/>
</dbReference>
<proteinExistence type="predicted"/>
<protein>
    <recommendedName>
        <fullName evidence="2">Death domain-containing protein</fullName>
    </recommendedName>
</protein>
<dbReference type="EMBL" id="CAJNYD010002910">
    <property type="protein sequence ID" value="CAF3454431.1"/>
    <property type="molecule type" value="Genomic_DNA"/>
</dbReference>
<feature type="compositionally biased region" description="Basic and acidic residues" evidence="1">
    <location>
        <begin position="259"/>
        <end position="276"/>
    </location>
</feature>
<gene>
    <name evidence="4" type="ORF">HFQ381_LOCUS7323</name>
    <name evidence="3" type="ORF">LUA448_LOCUS22160</name>
</gene>
<dbReference type="Proteomes" id="UP000663851">
    <property type="component" value="Unassembled WGS sequence"/>
</dbReference>
<evidence type="ECO:0000313" key="3">
    <source>
        <dbReference type="EMBL" id="CAF3454431.1"/>
    </source>
</evidence>
<feature type="compositionally biased region" description="Low complexity" evidence="1">
    <location>
        <begin position="7"/>
        <end position="21"/>
    </location>
</feature>
<accession>A0A818E634</accession>
<feature type="domain" description="Death" evidence="2">
    <location>
        <begin position="451"/>
        <end position="520"/>
    </location>
</feature>
<evidence type="ECO:0000256" key="1">
    <source>
        <dbReference type="SAM" id="MobiDB-lite"/>
    </source>
</evidence>
<comment type="caution">
    <text evidence="3">The sequence shown here is derived from an EMBL/GenBank/DDBJ whole genome shotgun (WGS) entry which is preliminary data.</text>
</comment>
<sequence>MPARPLSAGKKGAKKSSSPPGKKGKKKSAKGGVKDPHQEQLDELIREREEIRSKLNLVCSKLMENVNMDDYQNEIDLTKQQPSDIAINHLLSMIDQICYYRVAFLNLFQETDDNRKFSVQKKITQLSVDEPEMFRKRLTPDQRLTFVTRERDVWKENAQLLQTMYAHIVDHVEMDTFKKPSAKAADVVENHRSNVEDISLIFASPLIRSINDAQKLRAKKTLDDVLNNLRDQHAFFELDQPQKQQAITDSTHTLSNEDIPLKSHSSDRSNINERRSHQVSVGKRNVSFADQVNVFNDDYETDIERTTGLSSTILSNEHNIDENLSSGSYTNSSSLILSNQNLADEKYIDSDYYSISSSSSLQHQQYDIPSQLKYNLPTKYRLPLANEVLVNKMDSNLRMLIIKELSKSGHNERPLSRMSSAYGNNNNNDSSSRQQHRRQKSKNASSSESPEWVEFARLIGIDESEIEHWLSQNLQYPAGRVISAWCNYATPPPTVSELHSLVSSKELNRPDLARYIETMYITE</sequence>
<dbReference type="Proteomes" id="UP000663833">
    <property type="component" value="Unassembled WGS sequence"/>
</dbReference>
<feature type="region of interest" description="Disordered" evidence="1">
    <location>
        <begin position="411"/>
        <end position="448"/>
    </location>
</feature>
<dbReference type="GO" id="GO:0007165">
    <property type="term" value="P:signal transduction"/>
    <property type="evidence" value="ECO:0007669"/>
    <property type="project" value="InterPro"/>
</dbReference>
<dbReference type="AlphaFoldDB" id="A0A818E634"/>
<name>A0A818E634_9BILA</name>
<evidence type="ECO:0000259" key="2">
    <source>
        <dbReference type="PROSITE" id="PS50017"/>
    </source>
</evidence>
<dbReference type="EMBL" id="CAJOBO010000348">
    <property type="protein sequence ID" value="CAF4198597.1"/>
    <property type="molecule type" value="Genomic_DNA"/>
</dbReference>
<feature type="region of interest" description="Disordered" evidence="1">
    <location>
        <begin position="1"/>
        <end position="39"/>
    </location>
</feature>
<reference evidence="3" key="1">
    <citation type="submission" date="2021-02" db="EMBL/GenBank/DDBJ databases">
        <authorList>
            <person name="Nowell W R."/>
        </authorList>
    </citation>
    <scope>NUCLEOTIDE SEQUENCE</scope>
</reference>
<dbReference type="PROSITE" id="PS50017">
    <property type="entry name" value="DEATH_DOMAIN"/>
    <property type="match status" value="1"/>
</dbReference>
<organism evidence="3 5">
    <name type="scientific">Rotaria socialis</name>
    <dbReference type="NCBI Taxonomy" id="392032"/>
    <lineage>
        <taxon>Eukaryota</taxon>
        <taxon>Metazoa</taxon>
        <taxon>Spiralia</taxon>
        <taxon>Gnathifera</taxon>
        <taxon>Rotifera</taxon>
        <taxon>Eurotatoria</taxon>
        <taxon>Bdelloidea</taxon>
        <taxon>Philodinida</taxon>
        <taxon>Philodinidae</taxon>
        <taxon>Rotaria</taxon>
    </lineage>
</organism>
<feature type="compositionally biased region" description="Low complexity" evidence="1">
    <location>
        <begin position="419"/>
        <end position="433"/>
    </location>
</feature>
<feature type="region of interest" description="Disordered" evidence="1">
    <location>
        <begin position="252"/>
        <end position="282"/>
    </location>
</feature>
<evidence type="ECO:0000313" key="4">
    <source>
        <dbReference type="EMBL" id="CAF4198597.1"/>
    </source>
</evidence>